<keyword evidence="4" id="KW-1185">Reference proteome</keyword>
<reference evidence="3" key="1">
    <citation type="submission" date="2022-07" db="EMBL/GenBank/DDBJ databases">
        <title>Enhanced cultured diversity of the mouse gut microbiota enables custom-made synthetic communities.</title>
        <authorList>
            <person name="Afrizal A."/>
        </authorList>
    </citation>
    <scope>NUCLEOTIDE SEQUENCE</scope>
    <source>
        <strain evidence="3">DSM 29482</strain>
    </source>
</reference>
<dbReference type="AlphaFoldDB" id="A0A9X2MI84"/>
<dbReference type="EMBL" id="JANJZL010000004">
    <property type="protein sequence ID" value="MCR2044184.1"/>
    <property type="molecule type" value="Genomic_DNA"/>
</dbReference>
<keyword evidence="3" id="KW-0378">Hydrolase</keyword>
<evidence type="ECO:0000259" key="2">
    <source>
        <dbReference type="Pfam" id="PF02517"/>
    </source>
</evidence>
<feature type="transmembrane region" description="Helical" evidence="1">
    <location>
        <begin position="243"/>
        <end position="263"/>
    </location>
</feature>
<dbReference type="InterPro" id="IPR042150">
    <property type="entry name" value="MmRce1-like"/>
</dbReference>
<feature type="transmembrane region" description="Helical" evidence="1">
    <location>
        <begin position="100"/>
        <end position="118"/>
    </location>
</feature>
<dbReference type="InterPro" id="IPR003675">
    <property type="entry name" value="Rce1/LyrA-like_dom"/>
</dbReference>
<dbReference type="GO" id="GO:0008237">
    <property type="term" value="F:metallopeptidase activity"/>
    <property type="evidence" value="ECO:0007669"/>
    <property type="project" value="UniProtKB-KW"/>
</dbReference>
<sequence length="332" mass="38305">MKKYNISNKDLTIFFVVTFGLTTIMGLVMSSVYSSDLVDGYSLVQMYYPALGAMTALLLNKESRKKVPKEFYGAYIFFSVISIIYLLVKTCILHQDPSSQLEILVTIGSIVLIVAYVVDKEESLESFGLKFNKNYKNSILCVFIFIILYLGTIFVPSLLFGELDEFISPFRNMSTWISLFFLPISFPLSFIMFLGEEYGWRYFLQPALQERLGKRKGIIVLGLIWGIWHFPINLFYYSPQTPFHSVLNQLVGCVAYSVFWGFVYMKTKNIWSVSMIHFLNNNLIYILYGGTGTDIVLTWQVVLINLVFSAIFYLPFLLTKEYRKKINDNVVL</sequence>
<dbReference type="PANTHER" id="PTHR35797">
    <property type="entry name" value="PROTEASE-RELATED"/>
    <property type="match status" value="1"/>
</dbReference>
<feature type="transmembrane region" description="Helical" evidence="1">
    <location>
        <begin position="296"/>
        <end position="318"/>
    </location>
</feature>
<feature type="transmembrane region" description="Helical" evidence="1">
    <location>
        <begin position="40"/>
        <end position="59"/>
    </location>
</feature>
<keyword evidence="1" id="KW-1133">Transmembrane helix</keyword>
<dbReference type="Proteomes" id="UP001142078">
    <property type="component" value="Unassembled WGS sequence"/>
</dbReference>
<protein>
    <submittedName>
        <fullName evidence="3">CPBP family intramembrane metalloprotease</fullName>
    </submittedName>
</protein>
<feature type="domain" description="CAAX prenyl protease 2/Lysostaphin resistance protein A-like" evidence="2">
    <location>
        <begin position="181"/>
        <end position="281"/>
    </location>
</feature>
<feature type="transmembrane region" description="Helical" evidence="1">
    <location>
        <begin position="139"/>
        <end position="161"/>
    </location>
</feature>
<keyword evidence="3" id="KW-0482">Metalloprotease</keyword>
<proteinExistence type="predicted"/>
<dbReference type="GO" id="GO:0004175">
    <property type="term" value="F:endopeptidase activity"/>
    <property type="evidence" value="ECO:0007669"/>
    <property type="project" value="UniProtKB-ARBA"/>
</dbReference>
<evidence type="ECO:0000313" key="4">
    <source>
        <dbReference type="Proteomes" id="UP001142078"/>
    </source>
</evidence>
<keyword evidence="3" id="KW-0645">Protease</keyword>
<dbReference type="RefSeq" id="WP_042682770.1">
    <property type="nucleotide sequence ID" value="NZ_CABKTM010000049.1"/>
</dbReference>
<comment type="caution">
    <text evidence="3">The sequence shown here is derived from an EMBL/GenBank/DDBJ whole genome shotgun (WGS) entry which is preliminary data.</text>
</comment>
<keyword evidence="1" id="KW-0472">Membrane</keyword>
<name>A0A9X2MI84_9FIRM</name>
<organism evidence="3 4">
    <name type="scientific">Anaerosalibacter massiliensis</name>
    <dbReference type="NCBI Taxonomy" id="1347392"/>
    <lineage>
        <taxon>Bacteria</taxon>
        <taxon>Bacillati</taxon>
        <taxon>Bacillota</taxon>
        <taxon>Tissierellia</taxon>
        <taxon>Tissierellales</taxon>
        <taxon>Sporanaerobacteraceae</taxon>
        <taxon>Anaerosalibacter</taxon>
    </lineage>
</organism>
<feature type="transmembrane region" description="Helical" evidence="1">
    <location>
        <begin position="216"/>
        <end position="237"/>
    </location>
</feature>
<feature type="transmembrane region" description="Helical" evidence="1">
    <location>
        <begin position="12"/>
        <end position="34"/>
    </location>
</feature>
<evidence type="ECO:0000313" key="3">
    <source>
        <dbReference type="EMBL" id="MCR2044184.1"/>
    </source>
</evidence>
<dbReference type="PANTHER" id="PTHR35797:SF1">
    <property type="entry name" value="PROTEASE"/>
    <property type="match status" value="1"/>
</dbReference>
<dbReference type="Pfam" id="PF02517">
    <property type="entry name" value="Rce1-like"/>
    <property type="match status" value="1"/>
</dbReference>
<evidence type="ECO:0000256" key="1">
    <source>
        <dbReference type="SAM" id="Phobius"/>
    </source>
</evidence>
<feature type="transmembrane region" description="Helical" evidence="1">
    <location>
        <begin position="71"/>
        <end position="88"/>
    </location>
</feature>
<keyword evidence="1" id="KW-0812">Transmembrane</keyword>
<dbReference type="GO" id="GO:0080120">
    <property type="term" value="P:CAAX-box protein maturation"/>
    <property type="evidence" value="ECO:0007669"/>
    <property type="project" value="UniProtKB-ARBA"/>
</dbReference>
<gene>
    <name evidence="3" type="ORF">NSA23_08640</name>
</gene>
<feature type="transmembrane region" description="Helical" evidence="1">
    <location>
        <begin position="270"/>
        <end position="290"/>
    </location>
</feature>
<accession>A0A9X2MI84</accession>
<feature type="transmembrane region" description="Helical" evidence="1">
    <location>
        <begin position="173"/>
        <end position="195"/>
    </location>
</feature>
<dbReference type="OrthoDB" id="9777755at2"/>